<gene>
    <name evidence="1" type="ORF">AVEN_55713_1</name>
</gene>
<organism evidence="1 2">
    <name type="scientific">Araneus ventricosus</name>
    <name type="common">Orbweaver spider</name>
    <name type="synonym">Epeira ventricosa</name>
    <dbReference type="NCBI Taxonomy" id="182803"/>
    <lineage>
        <taxon>Eukaryota</taxon>
        <taxon>Metazoa</taxon>
        <taxon>Ecdysozoa</taxon>
        <taxon>Arthropoda</taxon>
        <taxon>Chelicerata</taxon>
        <taxon>Arachnida</taxon>
        <taxon>Araneae</taxon>
        <taxon>Araneomorphae</taxon>
        <taxon>Entelegynae</taxon>
        <taxon>Araneoidea</taxon>
        <taxon>Araneidae</taxon>
        <taxon>Araneus</taxon>
    </lineage>
</organism>
<dbReference type="EMBL" id="BGPR01035360">
    <property type="protein sequence ID" value="GBO10168.1"/>
    <property type="molecule type" value="Genomic_DNA"/>
</dbReference>
<keyword evidence="2" id="KW-1185">Reference proteome</keyword>
<name>A0A4Y2UBD7_ARAVE</name>
<evidence type="ECO:0000313" key="1">
    <source>
        <dbReference type="EMBL" id="GBO10168.1"/>
    </source>
</evidence>
<proteinExistence type="predicted"/>
<dbReference type="Proteomes" id="UP000499080">
    <property type="component" value="Unassembled WGS sequence"/>
</dbReference>
<protein>
    <submittedName>
        <fullName evidence="1">Uncharacterized protein</fullName>
    </submittedName>
</protein>
<evidence type="ECO:0000313" key="2">
    <source>
        <dbReference type="Proteomes" id="UP000499080"/>
    </source>
</evidence>
<dbReference type="AlphaFoldDB" id="A0A4Y2UBD7"/>
<comment type="caution">
    <text evidence="1">The sequence shown here is derived from an EMBL/GenBank/DDBJ whole genome shotgun (WGS) entry which is preliminary data.</text>
</comment>
<accession>A0A4Y2UBD7</accession>
<reference evidence="1 2" key="1">
    <citation type="journal article" date="2019" name="Sci. Rep.">
        <title>Orb-weaving spider Araneus ventricosus genome elucidates the spidroin gene catalogue.</title>
        <authorList>
            <person name="Kono N."/>
            <person name="Nakamura H."/>
            <person name="Ohtoshi R."/>
            <person name="Moran D.A.P."/>
            <person name="Shinohara A."/>
            <person name="Yoshida Y."/>
            <person name="Fujiwara M."/>
            <person name="Mori M."/>
            <person name="Tomita M."/>
            <person name="Arakawa K."/>
        </authorList>
    </citation>
    <scope>NUCLEOTIDE SEQUENCE [LARGE SCALE GENOMIC DNA]</scope>
</reference>
<sequence length="97" mass="11239">MGKSRSSTDIKRNFHLSREVQGFKLCYMKGEKVSTPLDKDGMASGPITHIRLRHCCLLRSNLTKFFHFRYQKPNQVKLILLARGIGDKYHVPEIVNH</sequence>